<keyword evidence="1" id="KW-1133">Transmembrane helix</keyword>
<comment type="caution">
    <text evidence="2">The sequence shown here is derived from an EMBL/GenBank/DDBJ whole genome shotgun (WGS) entry which is preliminary data.</text>
</comment>
<evidence type="ECO:0008006" key="3">
    <source>
        <dbReference type="Google" id="ProtNLM"/>
    </source>
</evidence>
<protein>
    <recommendedName>
        <fullName evidence="3">DUF4149 domain-containing protein</fullName>
    </recommendedName>
</protein>
<feature type="transmembrane region" description="Helical" evidence="1">
    <location>
        <begin position="50"/>
        <end position="69"/>
    </location>
</feature>
<evidence type="ECO:0000256" key="1">
    <source>
        <dbReference type="SAM" id="Phobius"/>
    </source>
</evidence>
<dbReference type="AlphaFoldDB" id="A0A0F9YK92"/>
<organism evidence="2">
    <name type="scientific">marine sediment metagenome</name>
    <dbReference type="NCBI Taxonomy" id="412755"/>
    <lineage>
        <taxon>unclassified sequences</taxon>
        <taxon>metagenomes</taxon>
        <taxon>ecological metagenomes</taxon>
    </lineage>
</organism>
<keyword evidence="1" id="KW-0812">Transmembrane</keyword>
<sequence length="149" mass="16420">MRNFNILSLLLLAVLWTGLLLGISFLATPVKFLAPSLSLPVALDVGRQTFMVFNWVEVVLALLLVVLTVGTARRWLQATVVIIALIVAMQTIWLLPVLDVRVQVILDGSTPPSSSLHMIYIVADALKLTLLGILAWRICHLINQSLTIK</sequence>
<feature type="transmembrane region" description="Helical" evidence="1">
    <location>
        <begin position="118"/>
        <end position="139"/>
    </location>
</feature>
<proteinExistence type="predicted"/>
<keyword evidence="1" id="KW-0472">Membrane</keyword>
<evidence type="ECO:0000313" key="2">
    <source>
        <dbReference type="EMBL" id="KKO12687.1"/>
    </source>
</evidence>
<feature type="transmembrane region" description="Helical" evidence="1">
    <location>
        <begin position="76"/>
        <end position="98"/>
    </location>
</feature>
<gene>
    <name evidence="2" type="ORF">LCGC14_0007030</name>
</gene>
<dbReference type="EMBL" id="LAZR01000001">
    <property type="protein sequence ID" value="KKO12687.1"/>
    <property type="molecule type" value="Genomic_DNA"/>
</dbReference>
<reference evidence="2" key="1">
    <citation type="journal article" date="2015" name="Nature">
        <title>Complex archaea that bridge the gap between prokaryotes and eukaryotes.</title>
        <authorList>
            <person name="Spang A."/>
            <person name="Saw J.H."/>
            <person name="Jorgensen S.L."/>
            <person name="Zaremba-Niedzwiedzka K."/>
            <person name="Martijn J."/>
            <person name="Lind A.E."/>
            <person name="van Eijk R."/>
            <person name="Schleper C."/>
            <person name="Guy L."/>
            <person name="Ettema T.J."/>
        </authorList>
    </citation>
    <scope>NUCLEOTIDE SEQUENCE</scope>
</reference>
<name>A0A0F9YK92_9ZZZZ</name>
<accession>A0A0F9YK92</accession>